<evidence type="ECO:0000313" key="7">
    <source>
        <dbReference type="EMBL" id="MEV0706535.1"/>
    </source>
</evidence>
<keyword evidence="4 6" id="KW-1133">Transmembrane helix</keyword>
<dbReference type="SUPFAM" id="SSF103473">
    <property type="entry name" value="MFS general substrate transporter"/>
    <property type="match status" value="1"/>
</dbReference>
<reference evidence="7 8" key="1">
    <citation type="submission" date="2024-06" db="EMBL/GenBank/DDBJ databases">
        <title>The Natural Products Discovery Center: Release of the First 8490 Sequenced Strains for Exploring Actinobacteria Biosynthetic Diversity.</title>
        <authorList>
            <person name="Kalkreuter E."/>
            <person name="Kautsar S.A."/>
            <person name="Yang D."/>
            <person name="Bader C.D."/>
            <person name="Teijaro C.N."/>
            <person name="Fluegel L."/>
            <person name="Davis C.M."/>
            <person name="Simpson J.R."/>
            <person name="Lauterbach L."/>
            <person name="Steele A.D."/>
            <person name="Gui C."/>
            <person name="Meng S."/>
            <person name="Li G."/>
            <person name="Viehrig K."/>
            <person name="Ye F."/>
            <person name="Su P."/>
            <person name="Kiefer A.F."/>
            <person name="Nichols A."/>
            <person name="Cepeda A.J."/>
            <person name="Yan W."/>
            <person name="Fan B."/>
            <person name="Jiang Y."/>
            <person name="Adhikari A."/>
            <person name="Zheng C.-J."/>
            <person name="Schuster L."/>
            <person name="Cowan T.M."/>
            <person name="Smanski M.J."/>
            <person name="Chevrette M.G."/>
            <person name="De Carvalho L.P.S."/>
            <person name="Shen B."/>
        </authorList>
    </citation>
    <scope>NUCLEOTIDE SEQUENCE [LARGE SCALE GENOMIC DNA]</scope>
    <source>
        <strain evidence="7 8">NPDC050403</strain>
    </source>
</reference>
<keyword evidence="3 6" id="KW-0812">Transmembrane</keyword>
<keyword evidence="2" id="KW-1003">Cell membrane</keyword>
<proteinExistence type="predicted"/>
<name>A0ABV3FMI1_9NOCA</name>
<feature type="transmembrane region" description="Helical" evidence="6">
    <location>
        <begin position="350"/>
        <end position="371"/>
    </location>
</feature>
<evidence type="ECO:0000256" key="4">
    <source>
        <dbReference type="ARBA" id="ARBA00022989"/>
    </source>
</evidence>
<feature type="transmembrane region" description="Helical" evidence="6">
    <location>
        <begin position="311"/>
        <end position="338"/>
    </location>
</feature>
<dbReference type="CDD" id="cd06173">
    <property type="entry name" value="MFS_MefA_like"/>
    <property type="match status" value="1"/>
</dbReference>
<sequence>MWRKGASGGAFGWLWTAYAVSAYGTGLGFGAFSIVAIEVLDAGPARVAALSASGLAIGALLAIPLGPLIEFRAKRPIMITADLVRFAALASIPFAYLLGMLSFTQLLVVAVITATAKIAFTAASGAYLKTVVPDDRLLVATSRFESTTWSATIIGPPLGGAAIGLFGPAITVLVDGVSYLLSALAVTAIREPEPRPAPKPTATRWHDIVEGWRYILAHPTLRPLFFNTVLVNGLIMATEPLLAVLMLSHMGFPAWQYGLTFAVPCVGGLIGSRLARRVVSRYGERRVLRGFGALRVCWPIGLVFVQPGPVGLLIVMATQFGLIVCASIFTPAVGAYRLRNTDDSRRARVLTAWTITGSLSTALITVTWGLLAGYIGPRAAIAAAGILLLATPFLLPKRVSTRADDLSVPEQSPPRARTTAP</sequence>
<keyword evidence="5 6" id="KW-0472">Membrane</keyword>
<keyword evidence="8" id="KW-1185">Reference proteome</keyword>
<feature type="transmembrane region" description="Helical" evidence="6">
    <location>
        <begin position="224"/>
        <end position="248"/>
    </location>
</feature>
<feature type="transmembrane region" description="Helical" evidence="6">
    <location>
        <begin position="83"/>
        <end position="101"/>
    </location>
</feature>
<evidence type="ECO:0000313" key="8">
    <source>
        <dbReference type="Proteomes" id="UP001551695"/>
    </source>
</evidence>
<evidence type="ECO:0000256" key="6">
    <source>
        <dbReference type="SAM" id="Phobius"/>
    </source>
</evidence>
<feature type="transmembrane region" description="Helical" evidence="6">
    <location>
        <begin position="254"/>
        <end position="275"/>
    </location>
</feature>
<evidence type="ECO:0000256" key="2">
    <source>
        <dbReference type="ARBA" id="ARBA00022475"/>
    </source>
</evidence>
<comment type="caution">
    <text evidence="7">The sequence shown here is derived from an EMBL/GenBank/DDBJ whole genome shotgun (WGS) entry which is preliminary data.</text>
</comment>
<dbReference type="InterPro" id="IPR011701">
    <property type="entry name" value="MFS"/>
</dbReference>
<accession>A0ABV3FMI1</accession>
<protein>
    <submittedName>
        <fullName evidence="7">MFS transporter</fullName>
    </submittedName>
</protein>
<feature type="transmembrane region" description="Helical" evidence="6">
    <location>
        <begin position="12"/>
        <end position="37"/>
    </location>
</feature>
<feature type="transmembrane region" description="Helical" evidence="6">
    <location>
        <begin position="107"/>
        <end position="128"/>
    </location>
</feature>
<dbReference type="EMBL" id="JBFAKC010000001">
    <property type="protein sequence ID" value="MEV0706535.1"/>
    <property type="molecule type" value="Genomic_DNA"/>
</dbReference>
<evidence type="ECO:0000256" key="5">
    <source>
        <dbReference type="ARBA" id="ARBA00023136"/>
    </source>
</evidence>
<evidence type="ECO:0000256" key="1">
    <source>
        <dbReference type="ARBA" id="ARBA00004651"/>
    </source>
</evidence>
<dbReference type="PANTHER" id="PTHR23513">
    <property type="entry name" value="INTEGRAL MEMBRANE EFFLUX PROTEIN-RELATED"/>
    <property type="match status" value="1"/>
</dbReference>
<comment type="subcellular location">
    <subcellularLocation>
        <location evidence="1">Cell membrane</location>
        <topology evidence="1">Multi-pass membrane protein</topology>
    </subcellularLocation>
</comment>
<evidence type="ECO:0000256" key="3">
    <source>
        <dbReference type="ARBA" id="ARBA00022692"/>
    </source>
</evidence>
<organism evidence="7 8">
    <name type="scientific">Nocardia aurea</name>
    <dbReference type="NCBI Taxonomy" id="2144174"/>
    <lineage>
        <taxon>Bacteria</taxon>
        <taxon>Bacillati</taxon>
        <taxon>Actinomycetota</taxon>
        <taxon>Actinomycetes</taxon>
        <taxon>Mycobacteriales</taxon>
        <taxon>Nocardiaceae</taxon>
        <taxon>Nocardia</taxon>
    </lineage>
</organism>
<dbReference type="Pfam" id="PF07690">
    <property type="entry name" value="MFS_1"/>
    <property type="match status" value="1"/>
</dbReference>
<dbReference type="InterPro" id="IPR036259">
    <property type="entry name" value="MFS_trans_sf"/>
</dbReference>
<dbReference type="RefSeq" id="WP_357779781.1">
    <property type="nucleotide sequence ID" value="NZ_JBFAKC010000001.1"/>
</dbReference>
<dbReference type="Gene3D" id="1.20.1250.20">
    <property type="entry name" value="MFS general substrate transporter like domains"/>
    <property type="match status" value="1"/>
</dbReference>
<feature type="transmembrane region" description="Helical" evidence="6">
    <location>
        <begin position="287"/>
        <end position="305"/>
    </location>
</feature>
<dbReference type="Proteomes" id="UP001551695">
    <property type="component" value="Unassembled WGS sequence"/>
</dbReference>
<feature type="transmembrane region" description="Helical" evidence="6">
    <location>
        <begin position="377"/>
        <end position="395"/>
    </location>
</feature>
<dbReference type="PANTHER" id="PTHR23513:SF6">
    <property type="entry name" value="MAJOR FACILITATOR SUPERFAMILY ASSOCIATED DOMAIN-CONTAINING PROTEIN"/>
    <property type="match status" value="1"/>
</dbReference>
<gene>
    <name evidence="7" type="ORF">AB0I48_03130</name>
</gene>
<feature type="transmembrane region" description="Helical" evidence="6">
    <location>
        <begin position="49"/>
        <end position="71"/>
    </location>
</feature>